<sequence>MNCFQCQLHNLGNKFINLLIIFYIHTWTTDICRIMKGKRQYNQTSDPIKVLAKQQFIKHRKFSEIVIEY</sequence>
<comment type="caution">
    <text evidence="1">The sequence shown here is derived from an EMBL/GenBank/DDBJ whole genome shotgun (WGS) entry which is preliminary data.</text>
</comment>
<dbReference type="Proteomes" id="UP001458880">
    <property type="component" value="Unassembled WGS sequence"/>
</dbReference>
<organism evidence="1 2">
    <name type="scientific">Popillia japonica</name>
    <name type="common">Japanese beetle</name>
    <dbReference type="NCBI Taxonomy" id="7064"/>
    <lineage>
        <taxon>Eukaryota</taxon>
        <taxon>Metazoa</taxon>
        <taxon>Ecdysozoa</taxon>
        <taxon>Arthropoda</taxon>
        <taxon>Hexapoda</taxon>
        <taxon>Insecta</taxon>
        <taxon>Pterygota</taxon>
        <taxon>Neoptera</taxon>
        <taxon>Endopterygota</taxon>
        <taxon>Coleoptera</taxon>
        <taxon>Polyphaga</taxon>
        <taxon>Scarabaeiformia</taxon>
        <taxon>Scarabaeidae</taxon>
        <taxon>Rutelinae</taxon>
        <taxon>Popillia</taxon>
    </lineage>
</organism>
<keyword evidence="2" id="KW-1185">Reference proteome</keyword>
<gene>
    <name evidence="1" type="ORF">QE152_g322</name>
</gene>
<accession>A0AAW1NKN1</accession>
<name>A0AAW1NKN1_POPJA</name>
<evidence type="ECO:0000313" key="2">
    <source>
        <dbReference type="Proteomes" id="UP001458880"/>
    </source>
</evidence>
<proteinExistence type="predicted"/>
<protein>
    <submittedName>
        <fullName evidence="1">Uncharacterized protein</fullName>
    </submittedName>
</protein>
<dbReference type="AlphaFoldDB" id="A0AAW1NKN1"/>
<reference evidence="1 2" key="1">
    <citation type="journal article" date="2024" name="BMC Genomics">
        <title>De novo assembly and annotation of Popillia japonica's genome with initial clues to its potential as an invasive pest.</title>
        <authorList>
            <person name="Cucini C."/>
            <person name="Boschi S."/>
            <person name="Funari R."/>
            <person name="Cardaioli E."/>
            <person name="Iannotti N."/>
            <person name="Marturano G."/>
            <person name="Paoli F."/>
            <person name="Bruttini M."/>
            <person name="Carapelli A."/>
            <person name="Frati F."/>
            <person name="Nardi F."/>
        </authorList>
    </citation>
    <scope>NUCLEOTIDE SEQUENCE [LARGE SCALE GENOMIC DNA]</scope>
    <source>
        <strain evidence="1">DMR45628</strain>
    </source>
</reference>
<dbReference type="EMBL" id="JASPKY010000002">
    <property type="protein sequence ID" value="KAK9759080.1"/>
    <property type="molecule type" value="Genomic_DNA"/>
</dbReference>
<evidence type="ECO:0000313" key="1">
    <source>
        <dbReference type="EMBL" id="KAK9759080.1"/>
    </source>
</evidence>